<dbReference type="Pfam" id="PF04246">
    <property type="entry name" value="RseC_MucC"/>
    <property type="match status" value="1"/>
</dbReference>
<keyword evidence="1" id="KW-0472">Membrane</keyword>
<dbReference type="PANTHER" id="PTHR35867">
    <property type="entry name" value="PROTEIN RSEC"/>
    <property type="match status" value="1"/>
</dbReference>
<name>A0A1J5QTZ7_9ZZZZ</name>
<dbReference type="InterPro" id="IPR007359">
    <property type="entry name" value="SigmaE_reg_RseC_MucC"/>
</dbReference>
<dbReference type="AlphaFoldDB" id="A0A1J5QTZ7"/>
<feature type="transmembrane region" description="Helical" evidence="1">
    <location>
        <begin position="114"/>
        <end position="132"/>
    </location>
</feature>
<keyword evidence="1" id="KW-0812">Transmembrane</keyword>
<protein>
    <submittedName>
        <fullName evidence="2">SoxR reducing system protein RseC</fullName>
    </submittedName>
</protein>
<feature type="transmembrane region" description="Helical" evidence="1">
    <location>
        <begin position="88"/>
        <end position="108"/>
    </location>
</feature>
<sequence length="164" mass="16984">MAEPRDPAGRSLVEGRARVIAIEAGQVLMEPIVSSGCKGCVSAGLCGAMAGSHSLAARRFRIPDGDGLRVGDRVVVGLGQTALLKASWLAYAIPLLLMLAASVAADRLWGRDGISALCAVGGLGVGMAWSRWRAGAMSRRGELTPRYLGPAPEDDVCNDHGNGC</sequence>
<dbReference type="EMBL" id="MLJW01000987">
    <property type="protein sequence ID" value="OIQ80963.1"/>
    <property type="molecule type" value="Genomic_DNA"/>
</dbReference>
<evidence type="ECO:0000313" key="2">
    <source>
        <dbReference type="EMBL" id="OIQ80963.1"/>
    </source>
</evidence>
<organism evidence="2">
    <name type="scientific">mine drainage metagenome</name>
    <dbReference type="NCBI Taxonomy" id="410659"/>
    <lineage>
        <taxon>unclassified sequences</taxon>
        <taxon>metagenomes</taxon>
        <taxon>ecological metagenomes</taxon>
    </lineage>
</organism>
<keyword evidence="1" id="KW-1133">Transmembrane helix</keyword>
<comment type="caution">
    <text evidence="2">The sequence shown here is derived from an EMBL/GenBank/DDBJ whole genome shotgun (WGS) entry which is preliminary data.</text>
</comment>
<accession>A0A1J5QTZ7</accession>
<gene>
    <name evidence="2" type="ORF">GALL_372700</name>
</gene>
<dbReference type="PANTHER" id="PTHR35867:SF1">
    <property type="entry name" value="PROTEIN RSEC"/>
    <property type="match status" value="1"/>
</dbReference>
<reference evidence="2" key="1">
    <citation type="submission" date="2016-10" db="EMBL/GenBank/DDBJ databases">
        <title>Sequence of Gallionella enrichment culture.</title>
        <authorList>
            <person name="Poehlein A."/>
            <person name="Muehling M."/>
            <person name="Daniel R."/>
        </authorList>
    </citation>
    <scope>NUCLEOTIDE SEQUENCE</scope>
</reference>
<proteinExistence type="predicted"/>
<evidence type="ECO:0000256" key="1">
    <source>
        <dbReference type="SAM" id="Phobius"/>
    </source>
</evidence>